<dbReference type="CDD" id="cd02809">
    <property type="entry name" value="alpha_hydroxyacid_oxid_FMN"/>
    <property type="match status" value="1"/>
</dbReference>
<dbReference type="GO" id="GO:0009060">
    <property type="term" value="P:aerobic respiration"/>
    <property type="evidence" value="ECO:0007669"/>
    <property type="project" value="TreeGrafter"/>
</dbReference>
<dbReference type="InterPro" id="IPR013785">
    <property type="entry name" value="Aldolase_TIM"/>
</dbReference>
<evidence type="ECO:0000256" key="3">
    <source>
        <dbReference type="ARBA" id="ARBA00022643"/>
    </source>
</evidence>
<dbReference type="GO" id="GO:0010181">
    <property type="term" value="F:FMN binding"/>
    <property type="evidence" value="ECO:0007669"/>
    <property type="project" value="InterPro"/>
</dbReference>
<reference evidence="9 10" key="1">
    <citation type="submission" date="2019-12" db="EMBL/GenBank/DDBJ databases">
        <title>Rhizobium genotypes associated with high levels of biological nitrogen fixation by grain legumes in a temperate-maritime cropping system.</title>
        <authorList>
            <person name="Maluk M."/>
            <person name="Francesc Ferrando Molina F."/>
            <person name="Lopez Del Egido L."/>
            <person name="Lafos M."/>
            <person name="Langarica-Fuentes A."/>
            <person name="Gebre Yohannes G."/>
            <person name="Young M.W."/>
            <person name="Martin P."/>
            <person name="Gantlett R."/>
            <person name="Kenicer G."/>
            <person name="Hawes C."/>
            <person name="Begg G.S."/>
            <person name="Quilliam R.S."/>
            <person name="Squire G.R."/>
            <person name="Poole P.S."/>
            <person name="Young P.W."/>
            <person name="Iannetta P.M."/>
            <person name="James E.K."/>
        </authorList>
    </citation>
    <scope>NUCLEOTIDE SEQUENCE [LARGE SCALE GENOMIC DNA]</scope>
    <source>
        <strain evidence="9 10">JHI1118</strain>
    </source>
</reference>
<sequence length="398" mass="42768">MRESQSKSDKAASEFATIQDIVWAAKTKLPQDVWDYVTYGTDSETTVRRNRFGLDSLALVPRIMRDVSRIDPKSRLIGKELRIPVVLAPIGSIALLDPDGALSAAEVARDFGILHIMSGYAQPNYDVIGRAVPDMGYAVHPRPGLAPLRDLASAIADAGFGSIALVSEAVFYTRRERDLMSQVRTAFKPQQLYSELLSQSRRDGANRSSDGLDGARMSWSMISDLKSSGLNVILKGVMSPDDARLAVEHGVDAIYVSNHGGRALDHAQSSIEVLPEIVQAVGSSAEVVVDGGFVRGTDIAKALALGASAVAIGKMQAWALAAGGRAGLFRLLELLEEELVIAMALLGVNFISELSPDYVRQVPAIGVVHPLGAFPVVMERLLGASLNRQLQIEQGEIK</sequence>
<evidence type="ECO:0000256" key="7">
    <source>
        <dbReference type="PIRSR" id="PIRSR000138-2"/>
    </source>
</evidence>
<organism evidence="9 10">
    <name type="scientific">Rhizobium lusitanum</name>
    <dbReference type="NCBI Taxonomy" id="293958"/>
    <lineage>
        <taxon>Bacteria</taxon>
        <taxon>Pseudomonadati</taxon>
        <taxon>Pseudomonadota</taxon>
        <taxon>Alphaproteobacteria</taxon>
        <taxon>Hyphomicrobiales</taxon>
        <taxon>Rhizobiaceae</taxon>
        <taxon>Rhizobium/Agrobacterium group</taxon>
        <taxon>Rhizobium</taxon>
    </lineage>
</organism>
<comment type="similarity">
    <text evidence="5">Belongs to the FMN-dependent alpha-hydroxy acid dehydrogenase family.</text>
</comment>
<feature type="binding site" evidence="7">
    <location>
        <position position="259"/>
    </location>
    <ligand>
        <name>glyoxylate</name>
        <dbReference type="ChEBI" id="CHEBI:36655"/>
    </ligand>
</feature>
<keyword evidence="2 7" id="KW-0285">Flavoprotein</keyword>
<dbReference type="PROSITE" id="PS51349">
    <property type="entry name" value="FMN_HYDROXY_ACID_DH_2"/>
    <property type="match status" value="1"/>
</dbReference>
<name>A0A6L9UGY0_9HYPH</name>
<evidence type="ECO:0000256" key="5">
    <source>
        <dbReference type="ARBA" id="ARBA00024042"/>
    </source>
</evidence>
<feature type="active site" description="Proton acceptor" evidence="6">
    <location>
        <position position="259"/>
    </location>
</feature>
<dbReference type="InterPro" id="IPR000262">
    <property type="entry name" value="FMN-dep_DH"/>
</dbReference>
<evidence type="ECO:0000256" key="1">
    <source>
        <dbReference type="ARBA" id="ARBA00001917"/>
    </source>
</evidence>
<accession>A0A6L9UGY0</accession>
<dbReference type="Proteomes" id="UP000483035">
    <property type="component" value="Unassembled WGS sequence"/>
</dbReference>
<comment type="cofactor">
    <cofactor evidence="1">
        <name>FMN</name>
        <dbReference type="ChEBI" id="CHEBI:58210"/>
    </cofactor>
</comment>
<evidence type="ECO:0000313" key="9">
    <source>
        <dbReference type="EMBL" id="NEI73602.1"/>
    </source>
</evidence>
<dbReference type="Gene3D" id="3.20.20.70">
    <property type="entry name" value="Aldolase class I"/>
    <property type="match status" value="1"/>
</dbReference>
<gene>
    <name evidence="9" type="ORF">GR212_29035</name>
</gene>
<dbReference type="InterPro" id="IPR012133">
    <property type="entry name" value="Alpha-hydoxy_acid_DH_FMN"/>
</dbReference>
<feature type="binding site" evidence="7">
    <location>
        <position position="118"/>
    </location>
    <ligand>
        <name>FMN</name>
        <dbReference type="ChEBI" id="CHEBI:58210"/>
    </ligand>
</feature>
<feature type="binding site" evidence="7">
    <location>
        <position position="36"/>
    </location>
    <ligand>
        <name>glyoxylate</name>
        <dbReference type="ChEBI" id="CHEBI:36655"/>
    </ligand>
</feature>
<proteinExistence type="inferred from homology"/>
<dbReference type="RefSeq" id="WP_163992086.1">
    <property type="nucleotide sequence ID" value="NZ_WUEY01000020.1"/>
</dbReference>
<comment type="caution">
    <text evidence="9">The sequence shown here is derived from an EMBL/GenBank/DDBJ whole genome shotgun (WGS) entry which is preliminary data.</text>
</comment>
<dbReference type="SUPFAM" id="SSF51395">
    <property type="entry name" value="FMN-linked oxidoreductases"/>
    <property type="match status" value="1"/>
</dbReference>
<dbReference type="Pfam" id="PF01070">
    <property type="entry name" value="FMN_dh"/>
    <property type="match status" value="1"/>
</dbReference>
<dbReference type="InterPro" id="IPR037396">
    <property type="entry name" value="FMN_HAD"/>
</dbReference>
<feature type="binding site" evidence="7">
    <location>
        <position position="257"/>
    </location>
    <ligand>
        <name>FMN</name>
        <dbReference type="ChEBI" id="CHEBI:58210"/>
    </ligand>
</feature>
<dbReference type="PIRSF" id="PIRSF000138">
    <property type="entry name" value="Al-hdrx_acd_dh"/>
    <property type="match status" value="1"/>
</dbReference>
<evidence type="ECO:0000256" key="4">
    <source>
        <dbReference type="ARBA" id="ARBA00023002"/>
    </source>
</evidence>
<dbReference type="EMBL" id="WUEY01000020">
    <property type="protein sequence ID" value="NEI73602.1"/>
    <property type="molecule type" value="Genomic_DNA"/>
</dbReference>
<dbReference type="GO" id="GO:0004459">
    <property type="term" value="F:L-lactate dehydrogenase (NAD+) activity"/>
    <property type="evidence" value="ECO:0007669"/>
    <property type="project" value="TreeGrafter"/>
</dbReference>
<feature type="binding site" evidence="7">
    <location>
        <position position="235"/>
    </location>
    <ligand>
        <name>FMN</name>
        <dbReference type="ChEBI" id="CHEBI:58210"/>
    </ligand>
</feature>
<dbReference type="PANTHER" id="PTHR10578:SF107">
    <property type="entry name" value="2-HYDROXYACID OXIDASE 1"/>
    <property type="match status" value="1"/>
</dbReference>
<evidence type="ECO:0000256" key="2">
    <source>
        <dbReference type="ARBA" id="ARBA00022630"/>
    </source>
</evidence>
<dbReference type="AlphaFoldDB" id="A0A6L9UGY0"/>
<evidence type="ECO:0000259" key="8">
    <source>
        <dbReference type="PROSITE" id="PS51349"/>
    </source>
</evidence>
<protein>
    <recommendedName>
        <fullName evidence="8">FMN hydroxy acid dehydrogenase domain-containing protein</fullName>
    </recommendedName>
</protein>
<dbReference type="PANTHER" id="PTHR10578">
    <property type="entry name" value="S -2-HYDROXY-ACID OXIDASE-RELATED"/>
    <property type="match status" value="1"/>
</dbReference>
<keyword evidence="4" id="KW-0560">Oxidoreductase</keyword>
<keyword evidence="3 7" id="KW-0288">FMN</keyword>
<feature type="binding site" evidence="7">
    <location>
        <position position="262"/>
    </location>
    <ligand>
        <name>glyoxylate</name>
        <dbReference type="ChEBI" id="CHEBI:36655"/>
    </ligand>
</feature>
<feature type="binding site" evidence="7">
    <location>
        <begin position="89"/>
        <end position="91"/>
    </location>
    <ligand>
        <name>FMN</name>
        <dbReference type="ChEBI" id="CHEBI:58210"/>
    </ligand>
</feature>
<feature type="domain" description="FMN hydroxy acid dehydrogenase" evidence="8">
    <location>
        <begin position="10"/>
        <end position="364"/>
    </location>
</feature>
<dbReference type="GO" id="GO:0005886">
    <property type="term" value="C:plasma membrane"/>
    <property type="evidence" value="ECO:0007669"/>
    <property type="project" value="TreeGrafter"/>
</dbReference>
<evidence type="ECO:0000313" key="10">
    <source>
        <dbReference type="Proteomes" id="UP000483035"/>
    </source>
</evidence>
<evidence type="ECO:0000256" key="6">
    <source>
        <dbReference type="PIRSR" id="PIRSR000138-1"/>
    </source>
</evidence>
<feature type="binding site" evidence="7">
    <location>
        <position position="175"/>
    </location>
    <ligand>
        <name>glyoxylate</name>
        <dbReference type="ChEBI" id="CHEBI:36655"/>
    </ligand>
</feature>